<dbReference type="EMBL" id="OVEO01000016">
    <property type="protein sequence ID" value="SPR01140.1"/>
    <property type="molecule type" value="Genomic_DNA"/>
</dbReference>
<evidence type="ECO:0000256" key="2">
    <source>
        <dbReference type="SAM" id="SignalP"/>
    </source>
</evidence>
<evidence type="ECO:0000256" key="1">
    <source>
        <dbReference type="SAM" id="MobiDB-lite"/>
    </source>
</evidence>
<keyword evidence="2" id="KW-0732">Signal</keyword>
<evidence type="ECO:0000313" key="3">
    <source>
        <dbReference type="EMBL" id="SPR01140.1"/>
    </source>
</evidence>
<sequence>MSFPIVTILTIAIFSVVLGGNFDQPQQPLSDSATGSSYIPPAPTYAPTTMASKAPAPVYQAPAPPTSECPTPSKAPGYPGAMKTEPAPASRGSPTASVNAYPDVHKAVLPTAIALVAVAVFVI</sequence>
<organism evidence="3 4">
    <name type="scientific">Plasmodiophora brassicae</name>
    <name type="common">Clubroot disease agent</name>
    <dbReference type="NCBI Taxonomy" id="37360"/>
    <lineage>
        <taxon>Eukaryota</taxon>
        <taxon>Sar</taxon>
        <taxon>Rhizaria</taxon>
        <taxon>Endomyxa</taxon>
        <taxon>Phytomyxea</taxon>
        <taxon>Plasmodiophorida</taxon>
        <taxon>Plasmodiophoridae</taxon>
        <taxon>Plasmodiophora</taxon>
    </lineage>
</organism>
<proteinExistence type="predicted"/>
<gene>
    <name evidence="3" type="ORF">PLBR_LOCUS8355</name>
</gene>
<reference evidence="3 4" key="1">
    <citation type="submission" date="2018-03" db="EMBL/GenBank/DDBJ databases">
        <authorList>
            <person name="Fogelqvist J."/>
        </authorList>
    </citation>
    <scope>NUCLEOTIDE SEQUENCE [LARGE SCALE GENOMIC DNA]</scope>
</reference>
<dbReference type="Proteomes" id="UP000290189">
    <property type="component" value="Unassembled WGS sequence"/>
</dbReference>
<name>A0A3P3YMY6_PLABS</name>
<protein>
    <submittedName>
        <fullName evidence="3">Uncharacterized protein</fullName>
    </submittedName>
</protein>
<dbReference type="AlphaFoldDB" id="A0A3P3YMY6"/>
<geneLocation type="mitochondrion" evidence="3"/>
<accession>A0A3P3YMY6</accession>
<keyword evidence="3" id="KW-0496">Mitochondrion</keyword>
<feature type="chain" id="PRO_5017962452" evidence="2">
    <location>
        <begin position="20"/>
        <end position="123"/>
    </location>
</feature>
<evidence type="ECO:0000313" key="4">
    <source>
        <dbReference type="Proteomes" id="UP000290189"/>
    </source>
</evidence>
<feature type="region of interest" description="Disordered" evidence="1">
    <location>
        <begin position="56"/>
        <end position="96"/>
    </location>
</feature>
<feature type="signal peptide" evidence="2">
    <location>
        <begin position="1"/>
        <end position="19"/>
    </location>
</feature>